<dbReference type="OrthoDB" id="437369at2759"/>
<dbReference type="Pfam" id="PF13450">
    <property type="entry name" value="NAD_binding_8"/>
    <property type="match status" value="1"/>
</dbReference>
<keyword evidence="12" id="KW-1185">Reference proteome</keyword>
<dbReference type="KEGG" id="pfj:MYCFIDRAFT_87304"/>
<gene>
    <name evidence="11" type="ORF">MYCFIDRAFT_87304</name>
</gene>
<dbReference type="GO" id="GO:0030327">
    <property type="term" value="P:prenylated protein catabolic process"/>
    <property type="evidence" value="ECO:0007669"/>
    <property type="project" value="TreeGrafter"/>
</dbReference>
<dbReference type="InterPro" id="IPR036188">
    <property type="entry name" value="FAD/NAD-bd_sf"/>
</dbReference>
<accession>M3ALY2</accession>
<protein>
    <recommendedName>
        <fullName evidence="10">Prenylcysteine lyase domain-containing protein</fullName>
    </recommendedName>
</protein>
<evidence type="ECO:0000256" key="4">
    <source>
        <dbReference type="ARBA" id="ARBA00022729"/>
    </source>
</evidence>
<name>M3ALY2_PSEFD</name>
<dbReference type="PRINTS" id="PR00411">
    <property type="entry name" value="PNDRDTASEI"/>
</dbReference>
<evidence type="ECO:0000256" key="1">
    <source>
        <dbReference type="ARBA" id="ARBA00001974"/>
    </source>
</evidence>
<dbReference type="HOGENOM" id="CLU_369229_0_0_1"/>
<dbReference type="Pfam" id="PF07156">
    <property type="entry name" value="Prenylcys_lyase"/>
    <property type="match status" value="1"/>
</dbReference>
<feature type="chain" id="PRO_5004031644" description="Prenylcysteine lyase domain-containing protein" evidence="9">
    <location>
        <begin position="21"/>
        <end position="754"/>
    </location>
</feature>
<evidence type="ECO:0000256" key="2">
    <source>
        <dbReference type="ARBA" id="ARBA00009967"/>
    </source>
</evidence>
<dbReference type="AlphaFoldDB" id="M3ALY2"/>
<dbReference type="Proteomes" id="UP000016932">
    <property type="component" value="Unassembled WGS sequence"/>
</dbReference>
<organism evidence="11 12">
    <name type="scientific">Pseudocercospora fijiensis (strain CIRAD86)</name>
    <name type="common">Black leaf streak disease fungus</name>
    <name type="synonym">Mycosphaerella fijiensis</name>
    <dbReference type="NCBI Taxonomy" id="383855"/>
    <lineage>
        <taxon>Eukaryota</taxon>
        <taxon>Fungi</taxon>
        <taxon>Dikarya</taxon>
        <taxon>Ascomycota</taxon>
        <taxon>Pezizomycotina</taxon>
        <taxon>Dothideomycetes</taxon>
        <taxon>Dothideomycetidae</taxon>
        <taxon>Mycosphaerellales</taxon>
        <taxon>Mycosphaerellaceae</taxon>
        <taxon>Pseudocercospora</taxon>
    </lineage>
</organism>
<comment type="cofactor">
    <cofactor evidence="1">
        <name>FAD</name>
        <dbReference type="ChEBI" id="CHEBI:57692"/>
    </cofactor>
</comment>
<evidence type="ECO:0000259" key="10">
    <source>
        <dbReference type="Pfam" id="PF07156"/>
    </source>
</evidence>
<keyword evidence="6" id="KW-0560">Oxidoreductase</keyword>
<dbReference type="RefSeq" id="XP_007931840.1">
    <property type="nucleotide sequence ID" value="XM_007933649.1"/>
</dbReference>
<dbReference type="PANTHER" id="PTHR15944:SF0">
    <property type="entry name" value="PRENYLCYSTEINE LYASE DOMAIN-CONTAINING PROTEIN"/>
    <property type="match status" value="1"/>
</dbReference>
<evidence type="ECO:0000256" key="5">
    <source>
        <dbReference type="ARBA" id="ARBA00022827"/>
    </source>
</evidence>
<evidence type="ECO:0000256" key="3">
    <source>
        <dbReference type="ARBA" id="ARBA00022630"/>
    </source>
</evidence>
<reference evidence="11 12" key="1">
    <citation type="journal article" date="2012" name="PLoS Pathog.">
        <title>Diverse lifestyles and strategies of plant pathogenesis encoded in the genomes of eighteen Dothideomycetes fungi.</title>
        <authorList>
            <person name="Ohm R.A."/>
            <person name="Feau N."/>
            <person name="Henrissat B."/>
            <person name="Schoch C.L."/>
            <person name="Horwitz B.A."/>
            <person name="Barry K.W."/>
            <person name="Condon B.J."/>
            <person name="Copeland A.C."/>
            <person name="Dhillon B."/>
            <person name="Glaser F."/>
            <person name="Hesse C.N."/>
            <person name="Kosti I."/>
            <person name="LaButti K."/>
            <person name="Lindquist E.A."/>
            <person name="Lucas S."/>
            <person name="Salamov A.A."/>
            <person name="Bradshaw R.E."/>
            <person name="Ciuffetti L."/>
            <person name="Hamelin R.C."/>
            <person name="Kema G.H.J."/>
            <person name="Lawrence C."/>
            <person name="Scott J.A."/>
            <person name="Spatafora J.W."/>
            <person name="Turgeon B.G."/>
            <person name="de Wit P.J.G.M."/>
            <person name="Zhong S."/>
            <person name="Goodwin S.B."/>
            <person name="Grigoriev I.V."/>
        </authorList>
    </citation>
    <scope>NUCLEOTIDE SEQUENCE [LARGE SCALE GENOMIC DNA]</scope>
    <source>
        <strain evidence="11 12">CIRAD86</strain>
    </source>
</reference>
<dbReference type="Gene3D" id="3.50.50.60">
    <property type="entry name" value="FAD/NAD(P)-binding domain"/>
    <property type="match status" value="1"/>
</dbReference>
<dbReference type="eggNOG" id="ENOG502QSHJ">
    <property type="taxonomic scope" value="Eukaryota"/>
</dbReference>
<dbReference type="EMBL" id="KB446564">
    <property type="protein sequence ID" value="EME78153.1"/>
    <property type="molecule type" value="Genomic_DNA"/>
</dbReference>
<evidence type="ECO:0000313" key="12">
    <source>
        <dbReference type="Proteomes" id="UP000016932"/>
    </source>
</evidence>
<dbReference type="GeneID" id="19342564"/>
<dbReference type="InterPro" id="IPR017046">
    <property type="entry name" value="Prenylcysteine_Oxase1"/>
</dbReference>
<dbReference type="PANTHER" id="PTHR15944">
    <property type="entry name" value="FARNESYLCYSTEINE LYASE"/>
    <property type="match status" value="1"/>
</dbReference>
<feature type="region of interest" description="Disordered" evidence="8">
    <location>
        <begin position="718"/>
        <end position="754"/>
    </location>
</feature>
<keyword evidence="5" id="KW-0274">FAD</keyword>
<evidence type="ECO:0000313" key="11">
    <source>
        <dbReference type="EMBL" id="EME78153.1"/>
    </source>
</evidence>
<evidence type="ECO:0000256" key="7">
    <source>
        <dbReference type="ARBA" id="ARBA00023180"/>
    </source>
</evidence>
<dbReference type="STRING" id="383855.M3ALY2"/>
<dbReference type="SUPFAM" id="SSF51905">
    <property type="entry name" value="FAD/NAD(P)-binding domain"/>
    <property type="match status" value="1"/>
</dbReference>
<dbReference type="GO" id="GO:0030328">
    <property type="term" value="P:prenylcysteine catabolic process"/>
    <property type="evidence" value="ECO:0007669"/>
    <property type="project" value="InterPro"/>
</dbReference>
<evidence type="ECO:0000256" key="8">
    <source>
        <dbReference type="SAM" id="MobiDB-lite"/>
    </source>
</evidence>
<keyword evidence="4 9" id="KW-0732">Signal</keyword>
<dbReference type="VEuPathDB" id="FungiDB:MYCFIDRAFT_87304"/>
<feature type="signal peptide" evidence="9">
    <location>
        <begin position="1"/>
        <end position="20"/>
    </location>
</feature>
<evidence type="ECO:0000256" key="9">
    <source>
        <dbReference type="SAM" id="SignalP"/>
    </source>
</evidence>
<feature type="domain" description="Prenylcysteine lyase" evidence="10">
    <location>
        <begin position="156"/>
        <end position="530"/>
    </location>
</feature>
<keyword evidence="7" id="KW-0325">Glycoprotein</keyword>
<evidence type="ECO:0000256" key="6">
    <source>
        <dbReference type="ARBA" id="ARBA00023002"/>
    </source>
</evidence>
<dbReference type="GO" id="GO:0001735">
    <property type="term" value="F:prenylcysteine oxidase activity"/>
    <property type="evidence" value="ECO:0007669"/>
    <property type="project" value="InterPro"/>
</dbReference>
<sequence length="754" mass="83856">MRYTNVFATALLLLPNLISAQQTDQIVLQGSNANHGGAADVKPINIAIIGAGAAGSSAAYHLHQYGITSRVPLNLTVFERNDYIGGRSTTVGAYDDPALPVELGASIFVEINHILADAITKFNLSTTDFNDNPKGTPGNELGIWDGERFVLEINGGWWDTAKLIWKYGMAPIKTQRLMKSVVGKFLRMYNAQEDVEEPGVFPFKSLTQAAQDVGLLAVTAATGEQFIRENGITGNFGKHVVQASTRVNYAQNLKYIHGLEAMVCMATEGAVAVEGGNWRIFDKMLHASGAAVHLETGVKEVQKTEEGGYTLSLESVEDSMTIEEDFDIVILAGPYQYSNMTLPASADIPDTIPYVSLHVTLFASPHLLSPTFFNLASDQNPPQVILTTLADSETPGKGNMTVGSPGFLSISLLRPIISPNTGVDEYLYKIFSSEPVSAPWLAKLLGVDHLPDNQGDEISKRDVTWMYRKVWNSYPYEYPRVTFEELKLDDGIWYTGGMDSFISTMETNALMGKNVARLIVDELVEKMGRVKDEGDGEWVLLDENDRDEKLIDVLFHDMDRAFEQAKLFIQREHLEKSQCFIPQLAAMSPANHVIKLARAMSSKVLQHYFHFLVTGRTVNGNGRTLSLAYLFGDEIKDADFTAVMACALQAQLKSEKVAIHSPAVTAIYSAREKGSAARRMVVDFFYCHGRPHWFNEREWKGYPKEFLQDLVVKMMAKNESEEEYGRQREEGQKEWGPGKKRKADMLDTNDLRSR</sequence>
<proteinExistence type="inferred from homology"/>
<comment type="similarity">
    <text evidence="2">Belongs to the prenylcysteine oxidase family.</text>
</comment>
<dbReference type="InterPro" id="IPR010795">
    <property type="entry name" value="Prenylcys_lyase"/>
</dbReference>
<keyword evidence="3" id="KW-0285">Flavoprotein</keyword>